<feature type="non-terminal residue" evidence="2">
    <location>
        <position position="1"/>
    </location>
</feature>
<dbReference type="Proteomes" id="UP001152795">
    <property type="component" value="Unassembled WGS sequence"/>
</dbReference>
<dbReference type="EMBL" id="CACRXK020000181">
    <property type="protein sequence ID" value="CAB3979253.1"/>
    <property type="molecule type" value="Genomic_DNA"/>
</dbReference>
<feature type="compositionally biased region" description="Basic and acidic residues" evidence="1">
    <location>
        <begin position="765"/>
        <end position="788"/>
    </location>
</feature>
<dbReference type="OrthoDB" id="2157345at2759"/>
<gene>
    <name evidence="2" type="ORF">PACLA_8A013484</name>
</gene>
<feature type="compositionally biased region" description="Basic and acidic residues" evidence="1">
    <location>
        <begin position="207"/>
        <end position="233"/>
    </location>
</feature>
<keyword evidence="3" id="KW-1185">Reference proteome</keyword>
<reference evidence="2" key="1">
    <citation type="submission" date="2020-04" db="EMBL/GenBank/DDBJ databases">
        <authorList>
            <person name="Alioto T."/>
            <person name="Alioto T."/>
            <person name="Gomez Garrido J."/>
        </authorList>
    </citation>
    <scope>NUCLEOTIDE SEQUENCE</scope>
    <source>
        <strain evidence="2">A484AB</strain>
    </source>
</reference>
<evidence type="ECO:0000313" key="2">
    <source>
        <dbReference type="EMBL" id="CAB3979253.1"/>
    </source>
</evidence>
<accession>A0A7D9D9Q5</accession>
<feature type="region of interest" description="Disordered" evidence="1">
    <location>
        <begin position="749"/>
        <end position="788"/>
    </location>
</feature>
<name>A0A7D9D9Q5_PARCT</name>
<sequence>TPGLNSGSEIDKFNTLCDGVLTAHSLFDLYLTEMLTIKDELLKHSLPSNLLINLTLTCSKLYRSASDLSTPTSELVRLVRLYSAQWEAKSNILKKIHDDYESKQRRLDIALKKLELVGVASERMEKEKRIRNWEKIYSKVMSAKSHGHRWKFLIGSLKEKAKTGDILSIPYPSSSPNDAEVVDSKAEPIIPRHHRRNVQRLRHQTLLKREARNSRSSRAHDDLNELQDSREESEISSEEDPLTLSRMRKTSNHETKPSFVASRFKSKYPFDTETGQSRRFRSERVESPTGIRNANIRRTPNRRFLKQKNVSFFDESPEVNKPCAKEDKSVGTGETEYDRFLHVRIYKPECKLVPEPKCTICLGEQVFSSEIYSNNENATTTSDVNKSSQNAEQNKYQEFMFALPPDKVYLQGQGITNIESLQLRIAVQAENGGQMVAMSTVGYEELKITQSVVDSEQESPKKHPMLSLVSDKETILCLLNKSTQTLSFQELVDEVLAAKKKEEDDHRIKEDNEATKIYTEADFEEIKHRHMEEMGCLRIEYELHLQEIARVSMRESPDGFSTTSAEPKFISACTSPIPQSALSSAAPCSRKSSPRPRTAEARTSSKRTKKIRTGQVLPEWGKDLPENFFDRLEQFSRASAKYHQDLSEKTKKAVQENYELQMATQNRLSAEGDELDLNDVCLPALFMPSRMGTVYSPKASLYFHPSGVARGRFTQAPSVFKLPSSVERNASSVMNLFDISQHFITNGPTWLSQDTRPQSARTTGLRKDKVLSLNGQERKETGMKMKSE</sequence>
<proteinExistence type="predicted"/>
<feature type="compositionally biased region" description="Polar residues" evidence="1">
    <location>
        <begin position="749"/>
        <end position="762"/>
    </location>
</feature>
<evidence type="ECO:0000313" key="3">
    <source>
        <dbReference type="Proteomes" id="UP001152795"/>
    </source>
</evidence>
<feature type="compositionally biased region" description="Basic residues" evidence="1">
    <location>
        <begin position="191"/>
        <end position="206"/>
    </location>
</feature>
<feature type="region of interest" description="Disordered" evidence="1">
    <location>
        <begin position="186"/>
        <end position="260"/>
    </location>
</feature>
<organism evidence="2 3">
    <name type="scientific">Paramuricea clavata</name>
    <name type="common">Red gorgonian</name>
    <name type="synonym">Violescent sea-whip</name>
    <dbReference type="NCBI Taxonomy" id="317549"/>
    <lineage>
        <taxon>Eukaryota</taxon>
        <taxon>Metazoa</taxon>
        <taxon>Cnidaria</taxon>
        <taxon>Anthozoa</taxon>
        <taxon>Octocorallia</taxon>
        <taxon>Malacalcyonacea</taxon>
        <taxon>Plexauridae</taxon>
        <taxon>Paramuricea</taxon>
    </lineage>
</organism>
<comment type="caution">
    <text evidence="2">The sequence shown here is derived from an EMBL/GenBank/DDBJ whole genome shotgun (WGS) entry which is preliminary data.</text>
</comment>
<dbReference type="AlphaFoldDB" id="A0A7D9D9Q5"/>
<protein>
    <submittedName>
        <fullName evidence="2">Uncharacterized protein</fullName>
    </submittedName>
</protein>
<evidence type="ECO:0000256" key="1">
    <source>
        <dbReference type="SAM" id="MobiDB-lite"/>
    </source>
</evidence>
<feature type="region of interest" description="Disordered" evidence="1">
    <location>
        <begin position="581"/>
        <end position="614"/>
    </location>
</feature>